<accession>A0AB33A335</accession>
<dbReference type="InterPro" id="IPR055050">
    <property type="entry name" value="WsaF_C"/>
</dbReference>
<organism evidence="2 3">
    <name type="scientific">Alteromonas macleodii (strain English Channel 673)</name>
    <dbReference type="NCBI Taxonomy" id="1004788"/>
    <lineage>
        <taxon>Bacteria</taxon>
        <taxon>Pseudomonadati</taxon>
        <taxon>Pseudomonadota</taxon>
        <taxon>Gammaproteobacteria</taxon>
        <taxon>Alteromonadales</taxon>
        <taxon>Alteromonadaceae</taxon>
        <taxon>Alteromonas/Salinimonas group</taxon>
        <taxon>Alteromonas</taxon>
    </lineage>
</organism>
<feature type="domain" description="WsaF C-terminal" evidence="1">
    <location>
        <begin position="160"/>
        <end position="288"/>
    </location>
</feature>
<protein>
    <submittedName>
        <fullName evidence="2">Glycosyl transferase family protein</fullName>
    </submittedName>
</protein>
<dbReference type="SUPFAM" id="SSF53756">
    <property type="entry name" value="UDP-Glycosyltransferase/glycogen phosphorylase"/>
    <property type="match status" value="1"/>
</dbReference>
<dbReference type="Pfam" id="PF22772">
    <property type="entry name" value="WsaF_C"/>
    <property type="match status" value="1"/>
</dbReference>
<dbReference type="EMBL" id="CP003844">
    <property type="protein sequence ID" value="AFT76057.1"/>
    <property type="molecule type" value="Genomic_DNA"/>
</dbReference>
<evidence type="ECO:0000313" key="2">
    <source>
        <dbReference type="EMBL" id="AFT76057.1"/>
    </source>
</evidence>
<dbReference type="AlphaFoldDB" id="A0AB33A335"/>
<dbReference type="Proteomes" id="UP000006296">
    <property type="component" value="Chromosome"/>
</dbReference>
<dbReference type="Gene3D" id="3.40.50.11090">
    <property type="match status" value="1"/>
</dbReference>
<dbReference type="GO" id="GO:0016740">
    <property type="term" value="F:transferase activity"/>
    <property type="evidence" value="ECO:0007669"/>
    <property type="project" value="UniProtKB-KW"/>
</dbReference>
<dbReference type="Gene3D" id="3.40.50.2000">
    <property type="entry name" value="Glycogen Phosphorylase B"/>
    <property type="match status" value="1"/>
</dbReference>
<evidence type="ECO:0000313" key="3">
    <source>
        <dbReference type="Proteomes" id="UP000006296"/>
    </source>
</evidence>
<name>A0AB33A335_ALTME</name>
<dbReference type="KEGG" id="amg:AMEC673_16875"/>
<proteinExistence type="predicted"/>
<reference evidence="3" key="1">
    <citation type="journal article" date="2012" name="Sci. Rep.">
        <title>Genomes of surface isolates of Alteromonas macleodii: the life of a widespread marine opportunistic copiotroph.</title>
        <authorList>
            <person name="Lopez-Perez M."/>
            <person name="Gonzaga A."/>
            <person name="Martin-Cuadrado A.B."/>
            <person name="Onyshchenko O."/>
            <person name="Ghavidel A."/>
            <person name="Ghai R."/>
            <person name="Rodriguez-Valera F."/>
        </authorList>
    </citation>
    <scope>NUCLEOTIDE SEQUENCE [LARGE SCALE GENOMIC DNA]</scope>
    <source>
        <strain evidence="3">English Channel 673</strain>
    </source>
</reference>
<sequence length="328" mass="37488">MLAQNFSIKWGTLNNIVIYSHFGKIFDTSELYKSLREFFPDLRFTITVIVRGKDSADKIPPSNAAFCTLWTTAYLLLKYNRTERKFYLMQDYEPVFYPAGTLYGLIEQTYRFGFSCIANTSGVGNKYKQYSCDVTIFSPGVDQKQFFPEPQKAEIGKPAKIVFYGRPSNPRNCFYLGLETLKAVKRKLHSHVEIISVGEEWNEEDYGVKGIVENRGLLKTMDDVALLYRSADLGLVYMMTPHPSYQPLEYMASGCVTVTNINEPNQWLLNEGNALLIEPNPEIAAQKIHDLIKDNAGWMKLRSNGLNAVRELSWESVFSIVENRMLSN</sequence>
<keyword evidence="2" id="KW-0808">Transferase</keyword>
<dbReference type="RefSeq" id="WP_014977519.1">
    <property type="nucleotide sequence ID" value="NC_018678.1"/>
</dbReference>
<gene>
    <name evidence="2" type="ordered locus">AMEC673_16875</name>
</gene>
<evidence type="ECO:0000259" key="1">
    <source>
        <dbReference type="Pfam" id="PF22772"/>
    </source>
</evidence>